<evidence type="ECO:0000313" key="3">
    <source>
        <dbReference type="Proteomes" id="UP000052978"/>
    </source>
</evidence>
<name>S7NPF2_MYOBR</name>
<organism evidence="2 3">
    <name type="scientific">Myotis brandtii</name>
    <name type="common">Brandt's bat</name>
    <dbReference type="NCBI Taxonomy" id="109478"/>
    <lineage>
        <taxon>Eukaryota</taxon>
        <taxon>Metazoa</taxon>
        <taxon>Chordata</taxon>
        <taxon>Craniata</taxon>
        <taxon>Vertebrata</taxon>
        <taxon>Euteleostomi</taxon>
        <taxon>Mammalia</taxon>
        <taxon>Eutheria</taxon>
        <taxon>Laurasiatheria</taxon>
        <taxon>Chiroptera</taxon>
        <taxon>Yangochiroptera</taxon>
        <taxon>Vespertilionidae</taxon>
        <taxon>Myotis</taxon>
    </lineage>
</organism>
<protein>
    <submittedName>
        <fullName evidence="2">Uncharacterized protein</fullName>
    </submittedName>
</protein>
<feature type="compositionally biased region" description="Basic and acidic residues" evidence="1">
    <location>
        <begin position="1"/>
        <end position="10"/>
    </location>
</feature>
<evidence type="ECO:0000256" key="1">
    <source>
        <dbReference type="SAM" id="MobiDB-lite"/>
    </source>
</evidence>
<sequence>MIKPEAKYRGLEGGGPLWDEKGGTYHLQRCLQELLLRLLAQAVHHDRRGGGLTAGKGSDLLQKSQGTAAFKSHVPPVNQSMFHPNLNF</sequence>
<dbReference type="Proteomes" id="UP000052978">
    <property type="component" value="Unassembled WGS sequence"/>
</dbReference>
<accession>S7NPF2</accession>
<gene>
    <name evidence="2" type="ORF">D623_10001085</name>
</gene>
<dbReference type="AlphaFoldDB" id="S7NPF2"/>
<feature type="region of interest" description="Disordered" evidence="1">
    <location>
        <begin position="1"/>
        <end position="20"/>
    </location>
</feature>
<dbReference type="EMBL" id="KE164709">
    <property type="protein sequence ID" value="EPQ19639.1"/>
    <property type="molecule type" value="Genomic_DNA"/>
</dbReference>
<reference evidence="2 3" key="1">
    <citation type="journal article" date="2013" name="Nat. Commun.">
        <title>Genome analysis reveals insights into physiology and longevity of the Brandt's bat Myotis brandtii.</title>
        <authorList>
            <person name="Seim I."/>
            <person name="Fang X."/>
            <person name="Xiong Z."/>
            <person name="Lobanov A.V."/>
            <person name="Huang Z."/>
            <person name="Ma S."/>
            <person name="Feng Y."/>
            <person name="Turanov A.A."/>
            <person name="Zhu Y."/>
            <person name="Lenz T.L."/>
            <person name="Gerashchenko M.V."/>
            <person name="Fan D."/>
            <person name="Hee Yim S."/>
            <person name="Yao X."/>
            <person name="Jordan D."/>
            <person name="Xiong Y."/>
            <person name="Ma Y."/>
            <person name="Lyapunov A.N."/>
            <person name="Chen G."/>
            <person name="Kulakova O.I."/>
            <person name="Sun Y."/>
            <person name="Lee S.G."/>
            <person name="Bronson R.T."/>
            <person name="Moskalev A.A."/>
            <person name="Sunyaev S.R."/>
            <person name="Zhang G."/>
            <person name="Krogh A."/>
            <person name="Wang J."/>
            <person name="Gladyshev V.N."/>
        </authorList>
    </citation>
    <scope>NUCLEOTIDE SEQUENCE [LARGE SCALE GENOMIC DNA]</scope>
</reference>
<proteinExistence type="predicted"/>
<evidence type="ECO:0000313" key="2">
    <source>
        <dbReference type="EMBL" id="EPQ19639.1"/>
    </source>
</evidence>
<keyword evidence="3" id="KW-1185">Reference proteome</keyword>